<feature type="compositionally biased region" description="Low complexity" evidence="1">
    <location>
        <begin position="353"/>
        <end position="366"/>
    </location>
</feature>
<accession>A0A9Q3BUP2</accession>
<evidence type="ECO:0000313" key="2">
    <source>
        <dbReference type="EMBL" id="MBW0471844.1"/>
    </source>
</evidence>
<feature type="compositionally biased region" description="Basic and acidic residues" evidence="1">
    <location>
        <begin position="453"/>
        <end position="478"/>
    </location>
</feature>
<evidence type="ECO:0008006" key="4">
    <source>
        <dbReference type="Google" id="ProtNLM"/>
    </source>
</evidence>
<dbReference type="GO" id="GO:0046983">
    <property type="term" value="F:protein dimerization activity"/>
    <property type="evidence" value="ECO:0007669"/>
    <property type="project" value="InterPro"/>
</dbReference>
<feature type="compositionally biased region" description="Basic and acidic residues" evidence="1">
    <location>
        <begin position="491"/>
        <end position="500"/>
    </location>
</feature>
<proteinExistence type="predicted"/>
<feature type="region of interest" description="Disordered" evidence="1">
    <location>
        <begin position="1"/>
        <end position="27"/>
    </location>
</feature>
<dbReference type="SUPFAM" id="SSF47459">
    <property type="entry name" value="HLH, helix-loop-helix DNA-binding domain"/>
    <property type="match status" value="1"/>
</dbReference>
<feature type="compositionally biased region" description="Basic residues" evidence="1">
    <location>
        <begin position="202"/>
        <end position="212"/>
    </location>
</feature>
<name>A0A9Q3BUP2_9BASI</name>
<dbReference type="OrthoDB" id="2504073at2759"/>
<organism evidence="2 3">
    <name type="scientific">Austropuccinia psidii MF-1</name>
    <dbReference type="NCBI Taxonomy" id="1389203"/>
    <lineage>
        <taxon>Eukaryota</taxon>
        <taxon>Fungi</taxon>
        <taxon>Dikarya</taxon>
        <taxon>Basidiomycota</taxon>
        <taxon>Pucciniomycotina</taxon>
        <taxon>Pucciniomycetes</taxon>
        <taxon>Pucciniales</taxon>
        <taxon>Sphaerophragmiaceae</taxon>
        <taxon>Austropuccinia</taxon>
    </lineage>
</organism>
<dbReference type="Proteomes" id="UP000765509">
    <property type="component" value="Unassembled WGS sequence"/>
</dbReference>
<evidence type="ECO:0000313" key="3">
    <source>
        <dbReference type="Proteomes" id="UP000765509"/>
    </source>
</evidence>
<feature type="region of interest" description="Disordered" evidence="1">
    <location>
        <begin position="100"/>
        <end position="125"/>
    </location>
</feature>
<feature type="compositionally biased region" description="Polar residues" evidence="1">
    <location>
        <begin position="300"/>
        <end position="326"/>
    </location>
</feature>
<feature type="compositionally biased region" description="Polar residues" evidence="1">
    <location>
        <begin position="1"/>
        <end position="13"/>
    </location>
</feature>
<feature type="compositionally biased region" description="Low complexity" evidence="1">
    <location>
        <begin position="14"/>
        <end position="23"/>
    </location>
</feature>
<dbReference type="AlphaFoldDB" id="A0A9Q3BUP2"/>
<sequence length="595" mass="67278">MSTIPIQSNQHQPSSSSSSSSSSTTDIYSNSVNNSSLFTQAETKSFQGFLSNLVNNPLINEDDKHNENENMEKFTDSRNQDEIQKDLNQDKSLKNLSNIRSTNNLQLRSPSSTSTPPLSPKSKLPLSLSSHLQSSIISSINPFSDNNINIQNQYQNSQNQQIYHHDQKPPSIISHKRANTIEIDHQTKSNFIPIDQKSQQIRHHQSITRRASHQTSNHHYPHSNQNHHHIYHHHQASDPIHHYLPIHFNKQINNQTQSNDNQNSNKTSNHLLKEDQTPWIHQSGGPNRHRHHLSLDSSSTPLYFSNQESLKQQINNPSNKLLTPNPQSLPPSFGQRSLSDSSGSSQTNCPLRTTSSSSSPTMSSHSANNNLNQETDSNLNSHIKKLKPRLPSGLTAIPASILKKEKPGLLSQEQKRANHIASEQKRRAAIRHGYGRLCLVVPSLRTPIGNEQWMEKKSDEESGEDLKPGLKSNGKENAKVGIAPKRKRKKGESVETRSGAKSEAVVLAKTVEYLRELEIERSDLIERLKKGENIAIKNGIEIRKSNQERLWQERWKGEKGEESLENVQKEQKEYDDFVQVDENHVQFGCFGTMGE</sequence>
<feature type="compositionally biased region" description="Low complexity" evidence="1">
    <location>
        <begin position="105"/>
        <end position="125"/>
    </location>
</feature>
<dbReference type="InterPro" id="IPR036638">
    <property type="entry name" value="HLH_DNA-bd_sf"/>
</dbReference>
<keyword evidence="3" id="KW-1185">Reference proteome</keyword>
<dbReference type="EMBL" id="AVOT02002885">
    <property type="protein sequence ID" value="MBW0471844.1"/>
    <property type="molecule type" value="Genomic_DNA"/>
</dbReference>
<protein>
    <recommendedName>
        <fullName evidence="4">BHLH domain-containing protein</fullName>
    </recommendedName>
</protein>
<feature type="region of interest" description="Disordered" evidence="1">
    <location>
        <begin position="277"/>
        <end position="376"/>
    </location>
</feature>
<feature type="region of interest" description="Disordered" evidence="1">
    <location>
        <begin position="202"/>
        <end position="226"/>
    </location>
</feature>
<evidence type="ECO:0000256" key="1">
    <source>
        <dbReference type="SAM" id="MobiDB-lite"/>
    </source>
</evidence>
<reference evidence="2" key="1">
    <citation type="submission" date="2021-03" db="EMBL/GenBank/DDBJ databases">
        <title>Draft genome sequence of rust myrtle Austropuccinia psidii MF-1, a brazilian biotype.</title>
        <authorList>
            <person name="Quecine M.C."/>
            <person name="Pachon D.M.R."/>
            <person name="Bonatelli M.L."/>
            <person name="Correr F.H."/>
            <person name="Franceschini L.M."/>
            <person name="Leite T.F."/>
            <person name="Margarido G.R.A."/>
            <person name="Almeida C.A."/>
            <person name="Ferrarezi J.A."/>
            <person name="Labate C.A."/>
        </authorList>
    </citation>
    <scope>NUCLEOTIDE SEQUENCE</scope>
    <source>
        <strain evidence="2">MF-1</strain>
    </source>
</reference>
<gene>
    <name evidence="2" type="ORF">O181_011559</name>
</gene>
<feature type="region of interest" description="Disordered" evidence="1">
    <location>
        <begin position="452"/>
        <end position="501"/>
    </location>
</feature>
<feature type="compositionally biased region" description="Low complexity" evidence="1">
    <location>
        <begin position="332"/>
        <end position="346"/>
    </location>
</feature>
<feature type="compositionally biased region" description="Polar residues" evidence="1">
    <location>
        <begin position="367"/>
        <end position="376"/>
    </location>
</feature>
<dbReference type="Gene3D" id="4.10.280.10">
    <property type="entry name" value="Helix-loop-helix DNA-binding domain"/>
    <property type="match status" value="1"/>
</dbReference>
<comment type="caution">
    <text evidence="2">The sequence shown here is derived from an EMBL/GenBank/DDBJ whole genome shotgun (WGS) entry which is preliminary data.</text>
</comment>